<keyword evidence="1" id="KW-0812">Transmembrane</keyword>
<feature type="domain" description="Potassium channel" evidence="2">
    <location>
        <begin position="41"/>
        <end position="121"/>
    </location>
</feature>
<keyword evidence="1" id="KW-1133">Transmembrane helix</keyword>
<name>A0ABP3EA97_9PSEU</name>
<dbReference type="SUPFAM" id="SSF81324">
    <property type="entry name" value="Voltage-gated potassium channels"/>
    <property type="match status" value="1"/>
</dbReference>
<reference evidence="4" key="1">
    <citation type="journal article" date="2019" name="Int. J. Syst. Evol. Microbiol.">
        <title>The Global Catalogue of Microorganisms (GCM) 10K type strain sequencing project: providing services to taxonomists for standard genome sequencing and annotation.</title>
        <authorList>
            <consortium name="The Broad Institute Genomics Platform"/>
            <consortium name="The Broad Institute Genome Sequencing Center for Infectious Disease"/>
            <person name="Wu L."/>
            <person name="Ma J."/>
        </authorList>
    </citation>
    <scope>NUCLEOTIDE SEQUENCE [LARGE SCALE GENOMIC DNA]</scope>
    <source>
        <strain evidence="4">JCM 3380</strain>
    </source>
</reference>
<gene>
    <name evidence="3" type="ORF">GCM10010492_65090</name>
</gene>
<dbReference type="RefSeq" id="WP_343938172.1">
    <property type="nucleotide sequence ID" value="NZ_BAAABU010000023.1"/>
</dbReference>
<sequence>MTGAVVAGLAVVALVLLWQLRAIGRSRHPVRRGVRALVVVAVLFVLVFANAYHALSTVDAGAFSEPLDRLDAAYFAVTVFATVGFGDIAPVTGAARLAVTVQMCGGVVLVGGVARLVVRAVAERRRRISGQDG</sequence>
<feature type="transmembrane region" description="Helical" evidence="1">
    <location>
        <begin position="32"/>
        <end position="52"/>
    </location>
</feature>
<feature type="transmembrane region" description="Helical" evidence="1">
    <location>
        <begin position="72"/>
        <end position="91"/>
    </location>
</feature>
<dbReference type="Gene3D" id="1.10.287.70">
    <property type="match status" value="1"/>
</dbReference>
<dbReference type="EMBL" id="BAAABU010000023">
    <property type="protein sequence ID" value="GAA0255261.1"/>
    <property type="molecule type" value="Genomic_DNA"/>
</dbReference>
<keyword evidence="4" id="KW-1185">Reference proteome</keyword>
<proteinExistence type="predicted"/>
<dbReference type="InterPro" id="IPR013099">
    <property type="entry name" value="K_chnl_dom"/>
</dbReference>
<organism evidence="3 4">
    <name type="scientific">Saccharothrix mutabilis subsp. mutabilis</name>
    <dbReference type="NCBI Taxonomy" id="66855"/>
    <lineage>
        <taxon>Bacteria</taxon>
        <taxon>Bacillati</taxon>
        <taxon>Actinomycetota</taxon>
        <taxon>Actinomycetes</taxon>
        <taxon>Pseudonocardiales</taxon>
        <taxon>Pseudonocardiaceae</taxon>
        <taxon>Saccharothrix</taxon>
    </lineage>
</organism>
<dbReference type="Proteomes" id="UP001500416">
    <property type="component" value="Unassembled WGS sequence"/>
</dbReference>
<dbReference type="Pfam" id="PF07885">
    <property type="entry name" value="Ion_trans_2"/>
    <property type="match status" value="1"/>
</dbReference>
<comment type="caution">
    <text evidence="3">The sequence shown here is derived from an EMBL/GenBank/DDBJ whole genome shotgun (WGS) entry which is preliminary data.</text>
</comment>
<evidence type="ECO:0000256" key="1">
    <source>
        <dbReference type="SAM" id="Phobius"/>
    </source>
</evidence>
<evidence type="ECO:0000259" key="2">
    <source>
        <dbReference type="Pfam" id="PF07885"/>
    </source>
</evidence>
<keyword evidence="1" id="KW-0472">Membrane</keyword>
<protein>
    <recommendedName>
        <fullName evidence="2">Potassium channel domain-containing protein</fullName>
    </recommendedName>
</protein>
<evidence type="ECO:0000313" key="3">
    <source>
        <dbReference type="EMBL" id="GAA0255261.1"/>
    </source>
</evidence>
<evidence type="ECO:0000313" key="4">
    <source>
        <dbReference type="Proteomes" id="UP001500416"/>
    </source>
</evidence>
<accession>A0ABP3EA97</accession>